<dbReference type="GO" id="GO:0005829">
    <property type="term" value="C:cytosol"/>
    <property type="evidence" value="ECO:0007669"/>
    <property type="project" value="TreeGrafter"/>
</dbReference>
<keyword evidence="9" id="KW-1185">Reference proteome</keyword>
<dbReference type="InterPro" id="IPR035983">
    <property type="entry name" value="Hect_E3_ubiquitin_ligase"/>
</dbReference>
<evidence type="ECO:0000313" key="8">
    <source>
        <dbReference type="EMBL" id="CAH1264223.1"/>
    </source>
</evidence>
<comment type="caution">
    <text evidence="6">Lacks conserved residue(s) required for the propagation of feature annotation.</text>
</comment>
<dbReference type="GO" id="GO:0006511">
    <property type="term" value="P:ubiquitin-dependent protein catabolic process"/>
    <property type="evidence" value="ECO:0007669"/>
    <property type="project" value="TreeGrafter"/>
</dbReference>
<evidence type="ECO:0000256" key="4">
    <source>
        <dbReference type="ARBA" id="ARBA00022679"/>
    </source>
</evidence>
<keyword evidence="5 6" id="KW-0833">Ubl conjugation pathway</keyword>
<dbReference type="FunFam" id="3.30.2410.10:FF:000013">
    <property type="entry name" value="Apoptosis-resistant E3 ubiquitin protein ligase 1"/>
    <property type="match status" value="1"/>
</dbReference>
<sequence>MRAGADFVRHPVIHPPMDCLPAPQRHRCQHQECLFNIARLRAKRKTITVLLRELMFANDTALCSHSEAELQGTCDAFNNTCYEFGQTISVKKTVAFSTNAPPPHITIHVNETTLINTVEDFRYLGSTASSSGNLNREVGTRIGQAANLFGKLKSRAWDNKYLTIHTKTVELVPGGVHVQVTNDNKLQYLDSLAQYRLAATVKEELEHFLKGLVHGLGALTAILECSLRPFDPTLGALMSLAAHSHSARCSLSQASFFFAILGALTATVLNMYNTIAEVTACMADMALSTRSLHDPTALSALAPRSGQIEVTDRARRERRLNELIPDNLLSIFDENELELLICGTGEYSIADFKQHCKIQGGAWGFEKVLDWFWTIVASFTQEEMARLLQFTTGSSQLPPGGFAELHPRFQICSVPLRGMLPTAHTCFNQLCLPDYDSCEQLHKMLILAITEGSQGFGMA</sequence>
<dbReference type="GO" id="GO:0043066">
    <property type="term" value="P:negative regulation of apoptotic process"/>
    <property type="evidence" value="ECO:0007669"/>
    <property type="project" value="TreeGrafter"/>
</dbReference>
<dbReference type="PROSITE" id="PS50237">
    <property type="entry name" value="HECT"/>
    <property type="match status" value="2"/>
</dbReference>
<evidence type="ECO:0000256" key="3">
    <source>
        <dbReference type="ARBA" id="ARBA00012485"/>
    </source>
</evidence>
<dbReference type="GO" id="GO:0061630">
    <property type="term" value="F:ubiquitin protein ligase activity"/>
    <property type="evidence" value="ECO:0007669"/>
    <property type="project" value="UniProtKB-EC"/>
</dbReference>
<evidence type="ECO:0000256" key="5">
    <source>
        <dbReference type="ARBA" id="ARBA00022786"/>
    </source>
</evidence>
<accession>A0A8K0EUY0</accession>
<proteinExistence type="predicted"/>
<comment type="pathway">
    <text evidence="2">Protein modification; protein ubiquitination.</text>
</comment>
<gene>
    <name evidence="8" type="primary">AREL1</name>
    <name evidence="8" type="ORF">BLAG_LOCUS18661</name>
</gene>
<dbReference type="Pfam" id="PF00632">
    <property type="entry name" value="HECT"/>
    <property type="match status" value="2"/>
</dbReference>
<dbReference type="EC" id="2.3.2.26" evidence="3"/>
<comment type="catalytic activity">
    <reaction evidence="1">
        <text>S-ubiquitinyl-[E2 ubiquitin-conjugating enzyme]-L-cysteine + [acceptor protein]-L-lysine = [E2 ubiquitin-conjugating enzyme]-L-cysteine + N(6)-ubiquitinyl-[acceptor protein]-L-lysine.</text>
        <dbReference type="EC" id="2.3.2.26"/>
    </reaction>
</comment>
<keyword evidence="4" id="KW-0808">Transferase</keyword>
<dbReference type="PANTHER" id="PTHR11254">
    <property type="entry name" value="HECT DOMAIN UBIQUITIN-PROTEIN LIGASE"/>
    <property type="match status" value="1"/>
</dbReference>
<dbReference type="InterPro" id="IPR050409">
    <property type="entry name" value="E3_ubiq-protein_ligase"/>
</dbReference>
<dbReference type="InterPro" id="IPR000569">
    <property type="entry name" value="HECT_dom"/>
</dbReference>
<feature type="active site" description="Glycyl thioester intermediate" evidence="6">
    <location>
        <position position="426"/>
    </location>
</feature>
<dbReference type="PANTHER" id="PTHR11254:SF340">
    <property type="entry name" value="APOPTOSIS-RESISTANT E3 UBIQUITIN PROTEIN LIGASE 1"/>
    <property type="match status" value="1"/>
</dbReference>
<feature type="domain" description="HECT" evidence="7">
    <location>
        <begin position="170"/>
        <end position="212"/>
    </location>
</feature>
<organism evidence="8 9">
    <name type="scientific">Branchiostoma lanceolatum</name>
    <name type="common">Common lancelet</name>
    <name type="synonym">Amphioxus lanceolatum</name>
    <dbReference type="NCBI Taxonomy" id="7740"/>
    <lineage>
        <taxon>Eukaryota</taxon>
        <taxon>Metazoa</taxon>
        <taxon>Chordata</taxon>
        <taxon>Cephalochordata</taxon>
        <taxon>Leptocardii</taxon>
        <taxon>Amphioxiformes</taxon>
        <taxon>Branchiostomatidae</taxon>
        <taxon>Branchiostoma</taxon>
    </lineage>
</organism>
<name>A0A8K0EUY0_BRALA</name>
<evidence type="ECO:0000256" key="6">
    <source>
        <dbReference type="PROSITE-ProRule" id="PRU00104"/>
    </source>
</evidence>
<dbReference type="GO" id="GO:0000209">
    <property type="term" value="P:protein polyubiquitination"/>
    <property type="evidence" value="ECO:0007669"/>
    <property type="project" value="TreeGrafter"/>
</dbReference>
<dbReference type="SMART" id="SM00119">
    <property type="entry name" value="HECTc"/>
    <property type="match status" value="1"/>
</dbReference>
<dbReference type="EMBL" id="OV696689">
    <property type="protein sequence ID" value="CAH1264223.1"/>
    <property type="molecule type" value="Genomic_DNA"/>
</dbReference>
<dbReference type="AlphaFoldDB" id="A0A8K0EUY0"/>
<evidence type="ECO:0000259" key="7">
    <source>
        <dbReference type="PROSITE" id="PS50237"/>
    </source>
</evidence>
<dbReference type="SUPFAM" id="SSF56204">
    <property type="entry name" value="Hect, E3 ligase catalytic domain"/>
    <property type="match status" value="2"/>
</dbReference>
<dbReference type="Gene3D" id="3.30.2160.10">
    <property type="entry name" value="Hect, E3 ligase catalytic domain"/>
    <property type="match status" value="1"/>
</dbReference>
<feature type="domain" description="HECT" evidence="7">
    <location>
        <begin position="320"/>
        <end position="459"/>
    </location>
</feature>
<reference evidence="8" key="1">
    <citation type="submission" date="2022-01" db="EMBL/GenBank/DDBJ databases">
        <authorList>
            <person name="Braso-Vives M."/>
        </authorList>
    </citation>
    <scope>NUCLEOTIDE SEQUENCE</scope>
</reference>
<dbReference type="Gene3D" id="3.30.2410.10">
    <property type="entry name" value="Hect, E3 ligase catalytic domain"/>
    <property type="match status" value="1"/>
</dbReference>
<evidence type="ECO:0000256" key="1">
    <source>
        <dbReference type="ARBA" id="ARBA00000885"/>
    </source>
</evidence>
<evidence type="ECO:0000256" key="2">
    <source>
        <dbReference type="ARBA" id="ARBA00004906"/>
    </source>
</evidence>
<protein>
    <recommendedName>
        <fullName evidence="3">HECT-type E3 ubiquitin transferase</fullName>
        <ecNumber evidence="3">2.3.2.26</ecNumber>
    </recommendedName>
</protein>
<dbReference type="Proteomes" id="UP000838412">
    <property type="component" value="Chromosome 4"/>
</dbReference>
<evidence type="ECO:0000313" key="9">
    <source>
        <dbReference type="Proteomes" id="UP000838412"/>
    </source>
</evidence>
<dbReference type="OrthoDB" id="6057829at2759"/>
<dbReference type="Gene3D" id="3.90.1750.10">
    <property type="entry name" value="Hect, E3 ligase catalytic domains"/>
    <property type="match status" value="1"/>
</dbReference>